<evidence type="ECO:0000256" key="6">
    <source>
        <dbReference type="ARBA" id="ARBA00023145"/>
    </source>
</evidence>
<dbReference type="InterPro" id="IPR003817">
    <property type="entry name" value="PS_Dcarbxylase"/>
</dbReference>
<accession>A0A378RLA7</accession>
<keyword evidence="11" id="KW-0812">Transmembrane</keyword>
<name>A0A378RLA7_MYROD</name>
<dbReference type="PANTHER" id="PTHR35809">
    <property type="entry name" value="ARCHAETIDYLSERINE DECARBOXYLASE PROENZYME-RELATED"/>
    <property type="match status" value="1"/>
</dbReference>
<dbReference type="RefSeq" id="WP_115090134.1">
    <property type="nucleotide sequence ID" value="NZ_CP068107.1"/>
</dbReference>
<evidence type="ECO:0000313" key="13">
    <source>
        <dbReference type="Proteomes" id="UP000255024"/>
    </source>
</evidence>
<evidence type="ECO:0000256" key="7">
    <source>
        <dbReference type="ARBA" id="ARBA00023209"/>
    </source>
</evidence>
<evidence type="ECO:0000256" key="3">
    <source>
        <dbReference type="ARBA" id="ARBA00022793"/>
    </source>
</evidence>
<keyword evidence="3" id="KW-0210">Decarboxylase</keyword>
<evidence type="ECO:0000256" key="2">
    <source>
        <dbReference type="ARBA" id="ARBA00022516"/>
    </source>
</evidence>
<keyword evidence="2" id="KW-0444">Lipid biosynthesis</keyword>
<keyword evidence="7" id="KW-0594">Phospholipid biosynthesis</keyword>
<protein>
    <submittedName>
        <fullName evidence="12">Phosphatidylserine decarboxylase</fullName>
    </submittedName>
</protein>
<keyword evidence="10" id="KW-0670">Pyruvate</keyword>
<proteinExistence type="predicted"/>
<keyword evidence="6" id="KW-0865">Zymogen</keyword>
<keyword evidence="8" id="KW-0456">Lyase</keyword>
<dbReference type="GO" id="GO:0008654">
    <property type="term" value="P:phospholipid biosynthetic process"/>
    <property type="evidence" value="ECO:0007669"/>
    <property type="project" value="UniProtKB-KW"/>
</dbReference>
<evidence type="ECO:0000256" key="11">
    <source>
        <dbReference type="SAM" id="Phobius"/>
    </source>
</evidence>
<organism evidence="12 13">
    <name type="scientific">Myroides odoratus</name>
    <name type="common">Flavobacterium odoratum</name>
    <dbReference type="NCBI Taxonomy" id="256"/>
    <lineage>
        <taxon>Bacteria</taxon>
        <taxon>Pseudomonadati</taxon>
        <taxon>Bacteroidota</taxon>
        <taxon>Flavobacteriia</taxon>
        <taxon>Flavobacteriales</taxon>
        <taxon>Flavobacteriaceae</taxon>
        <taxon>Myroides</taxon>
    </lineage>
</organism>
<evidence type="ECO:0000256" key="1">
    <source>
        <dbReference type="ARBA" id="ARBA00022475"/>
    </source>
</evidence>
<reference evidence="12 13" key="1">
    <citation type="submission" date="2018-06" db="EMBL/GenBank/DDBJ databases">
        <authorList>
            <consortium name="Pathogen Informatics"/>
            <person name="Doyle S."/>
        </authorList>
    </citation>
    <scope>NUCLEOTIDE SEQUENCE [LARGE SCALE GENOMIC DNA]</scope>
    <source>
        <strain evidence="12 13">NCTC11179</strain>
    </source>
</reference>
<dbReference type="Pfam" id="PF02666">
    <property type="entry name" value="PS_Dcarbxylase"/>
    <property type="match status" value="1"/>
</dbReference>
<keyword evidence="9" id="KW-1208">Phospholipid metabolism</keyword>
<evidence type="ECO:0000256" key="5">
    <source>
        <dbReference type="ARBA" id="ARBA00023136"/>
    </source>
</evidence>
<dbReference type="InterPro" id="IPR033175">
    <property type="entry name" value="PSD-A"/>
</dbReference>
<gene>
    <name evidence="12" type="ORF">NCTC11179_00672</name>
</gene>
<evidence type="ECO:0000256" key="9">
    <source>
        <dbReference type="ARBA" id="ARBA00023264"/>
    </source>
</evidence>
<keyword evidence="11" id="KW-1133">Transmembrane helix</keyword>
<evidence type="ECO:0000313" key="12">
    <source>
        <dbReference type="EMBL" id="STZ27139.1"/>
    </source>
</evidence>
<evidence type="ECO:0000256" key="8">
    <source>
        <dbReference type="ARBA" id="ARBA00023239"/>
    </source>
</evidence>
<evidence type="ECO:0000256" key="10">
    <source>
        <dbReference type="ARBA" id="ARBA00023317"/>
    </source>
</evidence>
<dbReference type="Proteomes" id="UP000255024">
    <property type="component" value="Unassembled WGS sequence"/>
</dbReference>
<keyword evidence="4" id="KW-0443">Lipid metabolism</keyword>
<dbReference type="GO" id="GO:0004609">
    <property type="term" value="F:phosphatidylserine decarboxylase activity"/>
    <property type="evidence" value="ECO:0007669"/>
    <property type="project" value="InterPro"/>
</dbReference>
<keyword evidence="5 11" id="KW-0472">Membrane</keyword>
<feature type="transmembrane region" description="Helical" evidence="11">
    <location>
        <begin position="12"/>
        <end position="29"/>
    </location>
</feature>
<evidence type="ECO:0000256" key="4">
    <source>
        <dbReference type="ARBA" id="ARBA00023098"/>
    </source>
</evidence>
<dbReference type="PANTHER" id="PTHR35809:SF1">
    <property type="entry name" value="ARCHAETIDYLSERINE DECARBOXYLASE PROENZYME-RELATED"/>
    <property type="match status" value="1"/>
</dbReference>
<dbReference type="NCBIfam" id="NF003678">
    <property type="entry name" value="PRK05305.1-2"/>
    <property type="match status" value="1"/>
</dbReference>
<feature type="transmembrane region" description="Helical" evidence="11">
    <location>
        <begin position="35"/>
        <end position="55"/>
    </location>
</feature>
<keyword evidence="13" id="KW-1185">Reference proteome</keyword>
<keyword evidence="1" id="KW-1003">Cell membrane</keyword>
<dbReference type="AlphaFoldDB" id="A0A378RLA7"/>
<sequence>MKLHREGKGPITVASCVFLVCNGLAFGLLSTTLWYVQGFILLLTSVLLGLVLFFFRIPKRVLIQGESYIQAPCDGTVVVIEEVEPDEYFSEKRLQISVFMSVLNVHVNLNPIEGEVVYSCYHKGKNLVAWHPKSSTENERHSVVYKHANGKEVLAKQIAGALANRIVNYLRVGERAVQIQEMGFIKFGSRVDLLLPLDCTVNVQLGDKVEGGITTLAQWK</sequence>
<dbReference type="EMBL" id="UGQL01000001">
    <property type="protein sequence ID" value="STZ27139.1"/>
    <property type="molecule type" value="Genomic_DNA"/>
</dbReference>